<keyword evidence="1" id="KW-0805">Transcription regulation</keyword>
<gene>
    <name evidence="4" type="ORF">Sviol_06740</name>
</gene>
<feature type="domain" description="HTH araC/xylS-type" evidence="3">
    <location>
        <begin position="199"/>
        <end position="297"/>
    </location>
</feature>
<dbReference type="SMART" id="SM00342">
    <property type="entry name" value="HTH_ARAC"/>
    <property type="match status" value="1"/>
</dbReference>
<dbReference type="Gene3D" id="3.40.50.880">
    <property type="match status" value="1"/>
</dbReference>
<accession>A0ABQ3QG62</accession>
<evidence type="ECO:0000259" key="3">
    <source>
        <dbReference type="PROSITE" id="PS01124"/>
    </source>
</evidence>
<sequence length="301" mass="32287">MLFEAAAACEVFGTDHSELVNPWYSFRACGSRQARVGGWLRADTTHGLDTLASAHTVIVPAQDDIEGDPPGELIDAVRAAHAAGARIVSLCTGAFVLAAAGLLDGRRATTHWAHADLLAARYPKVTVDAGVLFTDEDGVLTSAGKAAGMDLCLHIVRTDHGATVANALARHLVVPPHRDGGQAQFIPAPVTHGRDHPLAELLPWALERLDQPLTVEDLARQAAMSSRNLARHFHAVTGTSPLRWLLSQRVRLAQELLESGDDSVEHIAARTGMGTSATLRRHFARVTGLPPEAYRRTFGVR</sequence>
<name>A0ABQ3QG62_9ACTN</name>
<dbReference type="PANTHER" id="PTHR43130:SF3">
    <property type="entry name" value="HTH-TYPE TRANSCRIPTIONAL REGULATOR RV1931C"/>
    <property type="match status" value="1"/>
</dbReference>
<dbReference type="SUPFAM" id="SSF52317">
    <property type="entry name" value="Class I glutamine amidotransferase-like"/>
    <property type="match status" value="1"/>
</dbReference>
<dbReference type="RefSeq" id="WP_226598825.1">
    <property type="nucleotide sequence ID" value="NZ_BMUA01000001.1"/>
</dbReference>
<evidence type="ECO:0000313" key="5">
    <source>
        <dbReference type="Proteomes" id="UP001050808"/>
    </source>
</evidence>
<dbReference type="EMBL" id="BNDY01000002">
    <property type="protein sequence ID" value="GHI36266.1"/>
    <property type="molecule type" value="Genomic_DNA"/>
</dbReference>
<keyword evidence="5" id="KW-1185">Reference proteome</keyword>
<protein>
    <submittedName>
        <fullName evidence="4">AraC family transcriptional regulator</fullName>
    </submittedName>
</protein>
<dbReference type="PROSITE" id="PS01124">
    <property type="entry name" value="HTH_ARAC_FAMILY_2"/>
    <property type="match status" value="1"/>
</dbReference>
<proteinExistence type="predicted"/>
<evidence type="ECO:0000256" key="2">
    <source>
        <dbReference type="ARBA" id="ARBA00023163"/>
    </source>
</evidence>
<dbReference type="SUPFAM" id="SSF46689">
    <property type="entry name" value="Homeodomain-like"/>
    <property type="match status" value="2"/>
</dbReference>
<dbReference type="Proteomes" id="UP001050808">
    <property type="component" value="Unassembled WGS sequence"/>
</dbReference>
<evidence type="ECO:0000313" key="4">
    <source>
        <dbReference type="EMBL" id="GHI36266.1"/>
    </source>
</evidence>
<comment type="caution">
    <text evidence="4">The sequence shown here is derived from an EMBL/GenBank/DDBJ whole genome shotgun (WGS) entry which is preliminary data.</text>
</comment>
<dbReference type="InterPro" id="IPR029062">
    <property type="entry name" value="Class_I_gatase-like"/>
</dbReference>
<dbReference type="InterPro" id="IPR002818">
    <property type="entry name" value="DJ-1/PfpI"/>
</dbReference>
<dbReference type="InterPro" id="IPR052158">
    <property type="entry name" value="INH-QAR"/>
</dbReference>
<dbReference type="InterPro" id="IPR009057">
    <property type="entry name" value="Homeodomain-like_sf"/>
</dbReference>
<organism evidence="4 5">
    <name type="scientific">Streptomyces violascens</name>
    <dbReference type="NCBI Taxonomy" id="67381"/>
    <lineage>
        <taxon>Bacteria</taxon>
        <taxon>Bacillati</taxon>
        <taxon>Actinomycetota</taxon>
        <taxon>Actinomycetes</taxon>
        <taxon>Kitasatosporales</taxon>
        <taxon>Streptomycetaceae</taxon>
        <taxon>Streptomyces</taxon>
    </lineage>
</organism>
<dbReference type="Pfam" id="PF01965">
    <property type="entry name" value="DJ-1_PfpI"/>
    <property type="match status" value="1"/>
</dbReference>
<evidence type="ECO:0000256" key="1">
    <source>
        <dbReference type="ARBA" id="ARBA00023015"/>
    </source>
</evidence>
<dbReference type="Gene3D" id="1.10.10.60">
    <property type="entry name" value="Homeodomain-like"/>
    <property type="match status" value="1"/>
</dbReference>
<dbReference type="Pfam" id="PF12833">
    <property type="entry name" value="HTH_18"/>
    <property type="match status" value="1"/>
</dbReference>
<dbReference type="InterPro" id="IPR018060">
    <property type="entry name" value="HTH_AraC"/>
</dbReference>
<dbReference type="CDD" id="cd03137">
    <property type="entry name" value="GATase1_AraC_1"/>
    <property type="match status" value="1"/>
</dbReference>
<reference evidence="4" key="1">
    <citation type="submission" date="2024-05" db="EMBL/GenBank/DDBJ databases">
        <title>Whole genome shotgun sequence of Streptomyces violascens NBRC 12920.</title>
        <authorList>
            <person name="Komaki H."/>
            <person name="Tamura T."/>
        </authorList>
    </citation>
    <scope>NUCLEOTIDE SEQUENCE</scope>
    <source>
        <strain evidence="4">NBRC 12920</strain>
    </source>
</reference>
<keyword evidence="2" id="KW-0804">Transcription</keyword>
<dbReference type="PANTHER" id="PTHR43130">
    <property type="entry name" value="ARAC-FAMILY TRANSCRIPTIONAL REGULATOR"/>
    <property type="match status" value="1"/>
</dbReference>